<feature type="region of interest" description="Disordered" evidence="1">
    <location>
        <begin position="87"/>
        <end position="106"/>
    </location>
</feature>
<proteinExistence type="predicted"/>
<evidence type="ECO:0000313" key="2">
    <source>
        <dbReference type="EMBL" id="SEE97057.1"/>
    </source>
</evidence>
<feature type="region of interest" description="Disordered" evidence="1">
    <location>
        <begin position="1"/>
        <end position="29"/>
    </location>
</feature>
<protein>
    <submittedName>
        <fullName evidence="2">Uncharacterized protein</fullName>
    </submittedName>
</protein>
<keyword evidence="3" id="KW-1185">Reference proteome</keyword>
<dbReference type="Proteomes" id="UP000199220">
    <property type="component" value="Unassembled WGS sequence"/>
</dbReference>
<gene>
    <name evidence="2" type="ORF">SAMN04488554_3985</name>
</gene>
<name>A0A1H5N852_9MICO</name>
<dbReference type="AlphaFoldDB" id="A0A1H5N852"/>
<reference evidence="3" key="1">
    <citation type="submission" date="2016-10" db="EMBL/GenBank/DDBJ databases">
        <authorList>
            <person name="Varghese N."/>
            <person name="Submissions S."/>
        </authorList>
    </citation>
    <scope>NUCLEOTIDE SEQUENCE [LARGE SCALE GENOMIC DNA]</scope>
    <source>
        <strain evidence="3">DSM 21368</strain>
    </source>
</reference>
<dbReference type="STRING" id="648782.SAMN04488554_3985"/>
<accession>A0A1H5N852</accession>
<dbReference type="EMBL" id="FNTX01000002">
    <property type="protein sequence ID" value="SEE97057.1"/>
    <property type="molecule type" value="Genomic_DNA"/>
</dbReference>
<evidence type="ECO:0000256" key="1">
    <source>
        <dbReference type="SAM" id="MobiDB-lite"/>
    </source>
</evidence>
<evidence type="ECO:0000313" key="3">
    <source>
        <dbReference type="Proteomes" id="UP000199220"/>
    </source>
</evidence>
<organism evidence="2 3">
    <name type="scientific">Ruania alba</name>
    <dbReference type="NCBI Taxonomy" id="648782"/>
    <lineage>
        <taxon>Bacteria</taxon>
        <taxon>Bacillati</taxon>
        <taxon>Actinomycetota</taxon>
        <taxon>Actinomycetes</taxon>
        <taxon>Micrococcales</taxon>
        <taxon>Ruaniaceae</taxon>
        <taxon>Ruania</taxon>
    </lineage>
</organism>
<sequence>MGSAGVATASSARAVGPVPPATNEGYPIIAPHDPTEVTRAITSRGATLGFSRHGGGYINSLDLGDGVNLVAPGFGRGGQTAVRDGLHSRRFNPTQGGYRDGGGTPVDMSVTASRSGPGERLEIPRFNLCLFVGDGQFNYNEHEDLYPKQPVYGPGDTDGIDETGLSQDDECRSEYDFFGFVEDASSMAGSAGIPVFKHYTCVEYQRDPGPPLTVAGQQPEKYSAIHQSGPGAVHRNGRPAIDESNRITDIAPELFPGEEATNTDMSGFFNRYSLRIVHSAGYHYGLWIDPAGNWQSEWLEPGTGPRQQRFREDRYYDLVPGGRIQGDGGAFQTPASEDLIIAATGEDPYDSLGVGIFFPQESAYNANPIVGIDRKTGKVLYTDDRRMRTQGHFHGGLGGGGTKTVQGATFESYYTMFRTTQYLTGMFAPGIHGHADAVERAQREVYLLIGTPEEIRAAADNIRRSLPRAFRPVPEVWAS</sequence>